<dbReference type="InterPro" id="IPR005325">
    <property type="entry name" value="DUF308_memb"/>
</dbReference>
<dbReference type="Proteomes" id="UP001143480">
    <property type="component" value="Unassembled WGS sequence"/>
</dbReference>
<reference evidence="2" key="1">
    <citation type="journal article" date="2014" name="Int. J. Syst. Evol. Microbiol.">
        <title>Complete genome sequence of Corynebacterium casei LMG S-19264T (=DSM 44701T), isolated from a smear-ripened cheese.</title>
        <authorList>
            <consortium name="US DOE Joint Genome Institute (JGI-PGF)"/>
            <person name="Walter F."/>
            <person name="Albersmeier A."/>
            <person name="Kalinowski J."/>
            <person name="Ruckert C."/>
        </authorList>
    </citation>
    <scope>NUCLEOTIDE SEQUENCE</scope>
    <source>
        <strain evidence="2">VKM Ac-1321</strain>
    </source>
</reference>
<protein>
    <submittedName>
        <fullName evidence="2">Membrane protein</fullName>
    </submittedName>
</protein>
<evidence type="ECO:0000313" key="2">
    <source>
        <dbReference type="EMBL" id="GLL04161.1"/>
    </source>
</evidence>
<keyword evidence="1" id="KW-0812">Transmembrane</keyword>
<sequence length="191" mass="19613">MLKREAWLLGIRGVLAVVFGVLAVIWPGVTVIALALLFGIFAIVTGIEQLIHAIRPTAGPSNPVTGFADGTGPRIARGIAGLVGLVVGVMAVVWPGVTAVTLAILVGVWAVVIGLSDLWLATRQHGGWSMALIGALAIVAGLFIMIRPAAGALAIAWTIGVYAIISGVLLMVAAYQLTHQSSGRGRMAAAH</sequence>
<keyword evidence="3" id="KW-1185">Reference proteome</keyword>
<reference evidence="2" key="2">
    <citation type="submission" date="2023-01" db="EMBL/GenBank/DDBJ databases">
        <authorList>
            <person name="Sun Q."/>
            <person name="Evtushenko L."/>
        </authorList>
    </citation>
    <scope>NUCLEOTIDE SEQUENCE</scope>
    <source>
        <strain evidence="2">VKM Ac-1321</strain>
    </source>
</reference>
<feature type="transmembrane region" description="Helical" evidence="1">
    <location>
        <begin position="152"/>
        <end position="177"/>
    </location>
</feature>
<feature type="transmembrane region" description="Helical" evidence="1">
    <location>
        <begin position="7"/>
        <end position="26"/>
    </location>
</feature>
<keyword evidence="1" id="KW-1133">Transmembrane helix</keyword>
<dbReference type="RefSeq" id="WP_261963710.1">
    <property type="nucleotide sequence ID" value="NZ_BAAAXA010000003.1"/>
</dbReference>
<name>A0A9W6KPM8_9ACTN</name>
<keyword evidence="1" id="KW-0472">Membrane</keyword>
<organism evidence="2 3">
    <name type="scientific">Dactylosporangium matsuzakiense</name>
    <dbReference type="NCBI Taxonomy" id="53360"/>
    <lineage>
        <taxon>Bacteria</taxon>
        <taxon>Bacillati</taxon>
        <taxon>Actinomycetota</taxon>
        <taxon>Actinomycetes</taxon>
        <taxon>Micromonosporales</taxon>
        <taxon>Micromonosporaceae</taxon>
        <taxon>Dactylosporangium</taxon>
    </lineage>
</organism>
<comment type="caution">
    <text evidence="2">The sequence shown here is derived from an EMBL/GenBank/DDBJ whole genome shotgun (WGS) entry which is preliminary data.</text>
</comment>
<dbReference type="AlphaFoldDB" id="A0A9W6KPM8"/>
<evidence type="ECO:0000256" key="1">
    <source>
        <dbReference type="SAM" id="Phobius"/>
    </source>
</evidence>
<feature type="transmembrane region" description="Helical" evidence="1">
    <location>
        <begin position="75"/>
        <end position="94"/>
    </location>
</feature>
<proteinExistence type="predicted"/>
<dbReference type="GO" id="GO:0005886">
    <property type="term" value="C:plasma membrane"/>
    <property type="evidence" value="ECO:0007669"/>
    <property type="project" value="TreeGrafter"/>
</dbReference>
<dbReference type="PANTHER" id="PTHR34989:SF1">
    <property type="entry name" value="PROTEIN HDED"/>
    <property type="match status" value="1"/>
</dbReference>
<dbReference type="Pfam" id="PF03729">
    <property type="entry name" value="DUF308"/>
    <property type="match status" value="2"/>
</dbReference>
<dbReference type="EMBL" id="BSFP01000042">
    <property type="protein sequence ID" value="GLL04161.1"/>
    <property type="molecule type" value="Genomic_DNA"/>
</dbReference>
<dbReference type="InterPro" id="IPR052712">
    <property type="entry name" value="Acid_resist_chaperone_HdeD"/>
</dbReference>
<dbReference type="PANTHER" id="PTHR34989">
    <property type="entry name" value="PROTEIN HDED"/>
    <property type="match status" value="1"/>
</dbReference>
<evidence type="ECO:0000313" key="3">
    <source>
        <dbReference type="Proteomes" id="UP001143480"/>
    </source>
</evidence>
<accession>A0A9W6KPM8</accession>
<feature type="transmembrane region" description="Helical" evidence="1">
    <location>
        <begin position="100"/>
        <end position="120"/>
    </location>
</feature>
<feature type="transmembrane region" description="Helical" evidence="1">
    <location>
        <begin position="32"/>
        <end position="54"/>
    </location>
</feature>
<feature type="transmembrane region" description="Helical" evidence="1">
    <location>
        <begin position="127"/>
        <end position="146"/>
    </location>
</feature>
<gene>
    <name evidence="2" type="ORF">GCM10017581_059080</name>
</gene>